<keyword evidence="2" id="KW-1185">Reference proteome</keyword>
<gene>
    <name evidence="3 4 5 6" type="primary">fam169a.L</name>
</gene>
<feature type="compositionally biased region" description="Low complexity" evidence="1">
    <location>
        <begin position="584"/>
        <end position="597"/>
    </location>
</feature>
<organism evidence="4">
    <name type="scientific">Xenopus laevis</name>
    <name type="common">African clawed frog</name>
    <dbReference type="NCBI Taxonomy" id="8355"/>
    <lineage>
        <taxon>Eukaryota</taxon>
        <taxon>Metazoa</taxon>
        <taxon>Chordata</taxon>
        <taxon>Craniata</taxon>
        <taxon>Vertebrata</taxon>
        <taxon>Euteleostomi</taxon>
        <taxon>Amphibia</taxon>
        <taxon>Batrachia</taxon>
        <taxon>Anura</taxon>
        <taxon>Pipoidea</taxon>
        <taxon>Pipidae</taxon>
        <taxon>Xenopodinae</taxon>
        <taxon>Xenopus</taxon>
        <taxon>Xenopus</taxon>
    </lineage>
</organism>
<feature type="compositionally biased region" description="Polar residues" evidence="1">
    <location>
        <begin position="633"/>
        <end position="642"/>
    </location>
</feature>
<dbReference type="PANTHER" id="PTHR22442">
    <property type="match status" value="1"/>
</dbReference>
<evidence type="ECO:0000256" key="1">
    <source>
        <dbReference type="SAM" id="MobiDB-lite"/>
    </source>
</evidence>
<name>A0A1L8I298_XENLA</name>
<dbReference type="CTD" id="108717855"/>
<feature type="compositionally biased region" description="Polar residues" evidence="1">
    <location>
        <begin position="325"/>
        <end position="340"/>
    </location>
</feature>
<dbReference type="AGR" id="Xenbase:XB-GENE-6488555"/>
<dbReference type="KEGG" id="xla:108717855"/>
<feature type="region of interest" description="Disordered" evidence="1">
    <location>
        <begin position="633"/>
        <end position="700"/>
    </location>
</feature>
<dbReference type="Proteomes" id="UP000186698">
    <property type="component" value="Chromosome 1L"/>
</dbReference>
<accession>A0A1L8I298</accession>
<proteinExistence type="predicted"/>
<evidence type="ECO:0000313" key="3">
    <source>
        <dbReference type="RefSeq" id="XP_018120750.1"/>
    </source>
</evidence>
<evidence type="ECO:0000313" key="5">
    <source>
        <dbReference type="RefSeq" id="XP_041424782.1"/>
    </source>
</evidence>
<evidence type="ECO:0000313" key="2">
    <source>
        <dbReference type="Proteomes" id="UP000186698"/>
    </source>
</evidence>
<dbReference type="PaxDb" id="8355-A0A1L8I298"/>
<dbReference type="STRING" id="8355.A0A1L8I298"/>
<dbReference type="RefSeq" id="XP_041424782.1">
    <property type="nucleotide sequence ID" value="XM_041568848.1"/>
</dbReference>
<feature type="region of interest" description="Disordered" evidence="1">
    <location>
        <begin position="413"/>
        <end position="448"/>
    </location>
</feature>
<reference evidence="3 4" key="1">
    <citation type="submission" date="2022-04" db="UniProtKB">
        <authorList>
            <consortium name="RefSeq"/>
        </authorList>
    </citation>
    <scope>IDENTIFICATION</scope>
    <source>
        <strain evidence="3 4">J_2021</strain>
        <tissue evidence="3 4">Erythrocytes</tissue>
    </source>
</reference>
<feature type="compositionally biased region" description="Acidic residues" evidence="1">
    <location>
        <begin position="315"/>
        <end position="324"/>
    </location>
</feature>
<evidence type="ECO:0000313" key="4">
    <source>
        <dbReference type="RefSeq" id="XP_018120757.1"/>
    </source>
</evidence>
<feature type="region of interest" description="Disordered" evidence="1">
    <location>
        <begin position="315"/>
        <end position="373"/>
    </location>
</feature>
<evidence type="ECO:0000313" key="6">
    <source>
        <dbReference type="Xenbase" id="XB-GENE-6488555"/>
    </source>
</evidence>
<protein>
    <submittedName>
        <fullName evidence="3 4">Soluble Lamin-associated protein of 75 kDa isoform X1</fullName>
    </submittedName>
</protein>
<dbReference type="PANTHER" id="PTHR22442:SF3">
    <property type="entry name" value="SOLUBLE LAMIN-ASSOCIATED PROTEIN OF 75 KDA"/>
    <property type="match status" value="1"/>
</dbReference>
<dbReference type="OMA" id="HPPTQYH"/>
<feature type="region of interest" description="Disordered" evidence="1">
    <location>
        <begin position="551"/>
        <end position="598"/>
    </location>
</feature>
<dbReference type="GeneID" id="108717855"/>
<dbReference type="RefSeq" id="XP_018120757.1">
    <property type="nucleotide sequence ID" value="XM_018265268.2"/>
</dbReference>
<feature type="compositionally biased region" description="Basic residues" evidence="1">
    <location>
        <begin position="681"/>
        <end position="700"/>
    </location>
</feature>
<dbReference type="RefSeq" id="XP_018120750.1">
    <property type="nucleotide sequence ID" value="XM_018265261.2"/>
</dbReference>
<dbReference type="Bgee" id="108717855">
    <property type="expression patterns" value="Expressed in camera-type eye and 10 other cell types or tissues"/>
</dbReference>
<feature type="region of interest" description="Disordered" evidence="1">
    <location>
        <begin position="269"/>
        <end position="303"/>
    </location>
</feature>
<dbReference type="OrthoDB" id="8954808at2759"/>
<dbReference type="InterPro" id="IPR029625">
    <property type="entry name" value="FAM169"/>
</dbReference>
<dbReference type="AlphaFoldDB" id="A0A1L8I298"/>
<sequence>MAFPVDILNNCSFNVLENSADDYLADLRCADPDNPEYFSLANHSEVQISLSTVGFVPLFGGDQSHKVLALFAPEDTLTAVAFYLADQWWAVEDIVRTSNPSREGLHQVRTLGERVVLYVLNRIIYRKREMERDEVPFLCHGSSDYAKIFWREGEAVGFYSVKPPGSMCPAYLTQSYQLPVLDTMFIRKRYQDKEFALQILEDFVDSFTEENLGLRYPLSALMFTACKQYVEKYPGDREILWEVEGVGHWFQRTLISSLFQKKTQRLSGVTAETSKSDLDTLQPEPEPEIKDPVCESQSEPSEPCLAMDIQEEPEEEKLIEDNSEEQNPTPVSTHIGSSQLKRPKISRKELETEEDEDDKSNQNEATKLESKEQIVENFTELIQQLAEDKDDSDMAKLQEEILCKPVGHILEDNQDILRHPEESGGNNQSTEPAVPEPFNGDLTKENNDTEKYDTDAAVQEDIINEALEPQELDTQEIEREVLDTESNLEPGDTDEKSLTTLVSVNMDLEKSLDSYPDQVISSDDLETSSQENMAIELENTVIRQEEDIKEDLEGKDTEACSPVSGKELSGNGLPSYEETDGAEECSTSDTTETMDTGTLEKHSINAITDTLPTLRQGPLLVVELQDVAFQQLSEGQKSQSGDLSEESAVETDQSVQKSMERGGESSSEEAEAEVPVIERRGLRRKARAYKGPAKKRNKVV</sequence>
<feature type="compositionally biased region" description="Basic and acidic residues" evidence="1">
    <location>
        <begin position="413"/>
        <end position="422"/>
    </location>
</feature>
<dbReference type="Xenbase" id="XB-GENE-6488555">
    <property type="gene designation" value="fam169a.L"/>
</dbReference>